<protein>
    <recommendedName>
        <fullName evidence="2">DUF7223 domain-containing protein</fullName>
    </recommendedName>
</protein>
<gene>
    <name evidence="3" type="ORF">DFJ43DRAFT_999239</name>
</gene>
<sequence length="549" mass="57041">MAGLFSVPKPKLSFGSSILGLFLIAGSNISPASAANDWNTPCFDGTCQYSLTAAPGQNGSGTMQIWGSSNAISDITTAAGWRILNCSATAMAQDIRLVCMSSDTEAAGCDHLFQAGGAEGKLVRLPENCGMSPFARVVTSYVSGDQSLPANLSARFVRREGNGTSNSTPPQVQGLSLDTNFSAVDPSKYGNVNIAIQGANYPGADVNGTLVSTTSSRRRSRLASRDLSYFVESAINCLDDINVNKTIALPPVSVDKSATLLNKDIKCGNVDINVDLGVDGKATAQISLGVAAQGTIIPPALSDFAVTVGMNAVIDGTLDLNAGVSTTFDTGKIEVVPPLGIPGLDFPGILTIGPSFDVKAEATAKLDLAADLKVGIVYNISNAQLVFPDRNNQSGGNFNVGDTPLTLSLTPSVKSTGSLTAHLIPSLNLGVQALDNLASATVFLDLDASATMQLSLDAVDSKSITIDNGTTTSSTGLQFGGCVEIDTGLAVNAGADGKFFDLFDASTQVPLFSKEFVLFKVRFIFQSELSACGVLIRSSSYADTYLFQL</sequence>
<dbReference type="EMBL" id="JANVFO010000031">
    <property type="protein sequence ID" value="KAJ3731365.1"/>
    <property type="molecule type" value="Genomic_DNA"/>
</dbReference>
<keyword evidence="1" id="KW-0732">Signal</keyword>
<organism evidence="3 4">
    <name type="scientific">Lentinula guzmanii</name>
    <dbReference type="NCBI Taxonomy" id="2804957"/>
    <lineage>
        <taxon>Eukaryota</taxon>
        <taxon>Fungi</taxon>
        <taxon>Dikarya</taxon>
        <taxon>Basidiomycota</taxon>
        <taxon>Agaricomycotina</taxon>
        <taxon>Agaricomycetes</taxon>
        <taxon>Agaricomycetidae</taxon>
        <taxon>Agaricales</taxon>
        <taxon>Marasmiineae</taxon>
        <taxon>Omphalotaceae</taxon>
        <taxon>Lentinula</taxon>
    </lineage>
</organism>
<feature type="domain" description="DUF7223" evidence="2">
    <location>
        <begin position="253"/>
        <end position="507"/>
    </location>
</feature>
<evidence type="ECO:0000256" key="1">
    <source>
        <dbReference type="SAM" id="SignalP"/>
    </source>
</evidence>
<feature type="chain" id="PRO_5041411844" description="DUF7223 domain-containing protein" evidence="1">
    <location>
        <begin position="35"/>
        <end position="549"/>
    </location>
</feature>
<evidence type="ECO:0000259" key="2">
    <source>
        <dbReference type="Pfam" id="PF23865"/>
    </source>
</evidence>
<feature type="signal peptide" evidence="1">
    <location>
        <begin position="1"/>
        <end position="34"/>
    </location>
</feature>
<reference evidence="3" key="2">
    <citation type="journal article" date="2023" name="Proc. Natl. Acad. Sci. U.S.A.">
        <title>A global phylogenomic analysis of the shiitake genus Lentinula.</title>
        <authorList>
            <person name="Sierra-Patev S."/>
            <person name="Min B."/>
            <person name="Naranjo-Ortiz M."/>
            <person name="Looney B."/>
            <person name="Konkel Z."/>
            <person name="Slot J.C."/>
            <person name="Sakamoto Y."/>
            <person name="Steenwyk J.L."/>
            <person name="Rokas A."/>
            <person name="Carro J."/>
            <person name="Camarero S."/>
            <person name="Ferreira P."/>
            <person name="Molpeceres G."/>
            <person name="Ruiz-Duenas F.J."/>
            <person name="Serrano A."/>
            <person name="Henrissat B."/>
            <person name="Drula E."/>
            <person name="Hughes K.W."/>
            <person name="Mata J.L."/>
            <person name="Ishikawa N.K."/>
            <person name="Vargas-Isla R."/>
            <person name="Ushijima S."/>
            <person name="Smith C.A."/>
            <person name="Donoghue J."/>
            <person name="Ahrendt S."/>
            <person name="Andreopoulos W."/>
            <person name="He G."/>
            <person name="LaButti K."/>
            <person name="Lipzen A."/>
            <person name="Ng V."/>
            <person name="Riley R."/>
            <person name="Sandor L."/>
            <person name="Barry K."/>
            <person name="Martinez A.T."/>
            <person name="Xiao Y."/>
            <person name="Gibbons J.G."/>
            <person name="Terashima K."/>
            <person name="Grigoriev I.V."/>
            <person name="Hibbett D."/>
        </authorList>
    </citation>
    <scope>NUCLEOTIDE SEQUENCE</scope>
    <source>
        <strain evidence="3">ET3784</strain>
    </source>
</reference>
<proteinExistence type="predicted"/>
<name>A0AA38JIU6_9AGAR</name>
<dbReference type="InterPro" id="IPR055647">
    <property type="entry name" value="DUF7223"/>
</dbReference>
<reference evidence="3" key="1">
    <citation type="submission" date="2022-08" db="EMBL/GenBank/DDBJ databases">
        <authorList>
            <consortium name="DOE Joint Genome Institute"/>
            <person name="Min B."/>
            <person name="Sierra-Patev S."/>
            <person name="Naranjo-Ortiz M."/>
            <person name="Looney B."/>
            <person name="Konkel Z."/>
            <person name="Slot J.C."/>
            <person name="Sakamoto Y."/>
            <person name="Steenwyk J.L."/>
            <person name="Rokas A."/>
            <person name="Carro J."/>
            <person name="Camarero S."/>
            <person name="Ferreira P."/>
            <person name="Molpeceres G."/>
            <person name="Ruiz-duenas F.J."/>
            <person name="Serrano A."/>
            <person name="Henrissat B."/>
            <person name="Drula E."/>
            <person name="Hughes K.W."/>
            <person name="Mata J.L."/>
            <person name="Ishikawa N.K."/>
            <person name="Vargas-Isla R."/>
            <person name="Ushijima S."/>
            <person name="Smith C.A."/>
            <person name="Ahrendt S."/>
            <person name="Andreopoulos W."/>
            <person name="He G."/>
            <person name="LaButti K."/>
            <person name="Lipzen A."/>
            <person name="Ng V."/>
            <person name="Riley R."/>
            <person name="Sandor L."/>
            <person name="Barry K."/>
            <person name="Martinez A.T."/>
            <person name="Xiao Y."/>
            <person name="Gibbons J.G."/>
            <person name="Terashima K."/>
            <person name="Hibbett D.S."/>
            <person name="Grigoriev I.V."/>
        </authorList>
    </citation>
    <scope>NUCLEOTIDE SEQUENCE</scope>
    <source>
        <strain evidence="3">ET3784</strain>
    </source>
</reference>
<keyword evidence="4" id="KW-1185">Reference proteome</keyword>
<evidence type="ECO:0000313" key="4">
    <source>
        <dbReference type="Proteomes" id="UP001176059"/>
    </source>
</evidence>
<dbReference type="Pfam" id="PF23865">
    <property type="entry name" value="DUF7223"/>
    <property type="match status" value="1"/>
</dbReference>
<comment type="caution">
    <text evidence="3">The sequence shown here is derived from an EMBL/GenBank/DDBJ whole genome shotgun (WGS) entry which is preliminary data.</text>
</comment>
<accession>A0AA38JIU6</accession>
<dbReference type="Proteomes" id="UP001176059">
    <property type="component" value="Unassembled WGS sequence"/>
</dbReference>
<evidence type="ECO:0000313" key="3">
    <source>
        <dbReference type="EMBL" id="KAJ3731365.1"/>
    </source>
</evidence>
<dbReference type="AlphaFoldDB" id="A0AA38JIU6"/>